<dbReference type="GO" id="GO:0016788">
    <property type="term" value="F:hydrolase activity, acting on ester bonds"/>
    <property type="evidence" value="ECO:0007669"/>
    <property type="project" value="InterPro"/>
</dbReference>
<dbReference type="SUPFAM" id="SSF51556">
    <property type="entry name" value="Metallo-dependent hydrolases"/>
    <property type="match status" value="1"/>
</dbReference>
<accession>A0A2K4ZPL6</accession>
<evidence type="ECO:0000313" key="3">
    <source>
        <dbReference type="Proteomes" id="UP000236311"/>
    </source>
</evidence>
<dbReference type="InterPro" id="IPR032466">
    <property type="entry name" value="Metal_Hydrolase"/>
</dbReference>
<gene>
    <name evidence="2" type="ORF">AMURIS_05169</name>
</gene>
<evidence type="ECO:0000256" key="1">
    <source>
        <dbReference type="SAM" id="MobiDB-lite"/>
    </source>
</evidence>
<dbReference type="InterPro" id="IPR001130">
    <property type="entry name" value="TatD-like"/>
</dbReference>
<keyword evidence="3" id="KW-1185">Reference proteome</keyword>
<dbReference type="OrthoDB" id="9810005at2"/>
<dbReference type="Pfam" id="PF01026">
    <property type="entry name" value="TatD_DNase"/>
    <property type="match status" value="1"/>
</dbReference>
<feature type="region of interest" description="Disordered" evidence="1">
    <location>
        <begin position="1"/>
        <end position="22"/>
    </location>
</feature>
<dbReference type="RefSeq" id="WP_146040196.1">
    <property type="nucleotide sequence ID" value="NZ_JANJZD010000054.1"/>
</dbReference>
<dbReference type="AlphaFoldDB" id="A0A2K4ZPL6"/>
<dbReference type="Gene3D" id="3.20.20.140">
    <property type="entry name" value="Metal-dependent hydrolases"/>
    <property type="match status" value="1"/>
</dbReference>
<proteinExistence type="predicted"/>
<dbReference type="EMBL" id="OFSM01000049">
    <property type="protein sequence ID" value="SOY32410.1"/>
    <property type="molecule type" value="Genomic_DNA"/>
</dbReference>
<sequence length="46" mass="5271">MRCADDAYGTAGIHPHNADRARQEDFQEIERILSQNDRMVAVGEWP</sequence>
<reference evidence="2 3" key="1">
    <citation type="submission" date="2018-01" db="EMBL/GenBank/DDBJ databases">
        <authorList>
            <person name="Gaut B.S."/>
            <person name="Morton B.R."/>
            <person name="Clegg M.T."/>
            <person name="Duvall M.R."/>
        </authorList>
    </citation>
    <scope>NUCLEOTIDE SEQUENCE [LARGE SCALE GENOMIC DNA]</scope>
    <source>
        <strain evidence="2">GP69</strain>
    </source>
</reference>
<evidence type="ECO:0000313" key="2">
    <source>
        <dbReference type="EMBL" id="SOY32410.1"/>
    </source>
</evidence>
<protein>
    <submittedName>
        <fullName evidence="2">TatD related DNase</fullName>
    </submittedName>
</protein>
<name>A0A2K4ZPL6_9FIRM</name>
<dbReference type="Proteomes" id="UP000236311">
    <property type="component" value="Unassembled WGS sequence"/>
</dbReference>
<organism evidence="2 3">
    <name type="scientific">Acetatifactor muris</name>
    <dbReference type="NCBI Taxonomy" id="879566"/>
    <lineage>
        <taxon>Bacteria</taxon>
        <taxon>Bacillati</taxon>
        <taxon>Bacillota</taxon>
        <taxon>Clostridia</taxon>
        <taxon>Lachnospirales</taxon>
        <taxon>Lachnospiraceae</taxon>
        <taxon>Acetatifactor</taxon>
    </lineage>
</organism>